<name>A0A4E9DCR4_GIBZA</name>
<dbReference type="AlphaFoldDB" id="A0A4E9DCR4"/>
<sequence length="443" mass="48801">MLDATQNHTISRVHCSERHKVLHLTRAQGTSVFSGGGCSRGIAPAPIVVDGQDGCRDIITSIRRKSMVDAWRKAIGYLANNVLRAETLGPYEVRNAADDELSSLYRNFMAKQGSKYCSLQCRCNLAPGFWFWGRADPHLVPGEHLSLDVVESKCERKVASTILHTLALVVCTVGSNPFKTCAACTDATLWPCRNAIKRLVWALSPTPLVSRPAGLTDYYCSGPAHARLKSVHGLGLAAGEFLMLTEHVALIIHGTLLQCYRILQVRSRKCTMKQMCLDLRTVGLSSRYHVNVPSCCKTISIPKGTTDRKSRAKTTPTASLTPKPGKMWTLVFETAGGGTHRQPSWTTLKPNTSRGSQSTQLSELMTLWVFNCRDLLARCNVCAYDAFEEPVTSVRLSRPITGQVYETFWQYPSLFAMALLSKLLESGNAACPEYVCTAQVIIL</sequence>
<gene>
    <name evidence="2" type="ORF">FUG_LOCUS122221</name>
    <name evidence="1" type="ORF">MDCFG202_LOCUS206363</name>
</gene>
<organism evidence="2">
    <name type="scientific">Gibberella zeae</name>
    <name type="common">Wheat head blight fungus</name>
    <name type="synonym">Fusarium graminearum</name>
    <dbReference type="NCBI Taxonomy" id="5518"/>
    <lineage>
        <taxon>Eukaryota</taxon>
        <taxon>Fungi</taxon>
        <taxon>Dikarya</taxon>
        <taxon>Ascomycota</taxon>
        <taxon>Pezizomycotina</taxon>
        <taxon>Sordariomycetes</taxon>
        <taxon>Hypocreomycetidae</taxon>
        <taxon>Hypocreales</taxon>
        <taxon>Nectriaceae</taxon>
        <taxon>Fusarium</taxon>
    </lineage>
</organism>
<evidence type="ECO:0000313" key="2">
    <source>
        <dbReference type="EMBL" id="VIO54498.1"/>
    </source>
</evidence>
<evidence type="ECO:0000313" key="1">
    <source>
        <dbReference type="EMBL" id="CAG1980715.1"/>
    </source>
</evidence>
<proteinExistence type="predicted"/>
<dbReference type="EMBL" id="CAAKMV010000099">
    <property type="protein sequence ID" value="VIO54498.1"/>
    <property type="molecule type" value="Genomic_DNA"/>
</dbReference>
<reference evidence="2" key="1">
    <citation type="submission" date="2019-04" db="EMBL/GenBank/DDBJ databases">
        <authorList>
            <person name="Melise S."/>
            <person name="Noan J."/>
            <person name="Okalmin O."/>
        </authorList>
    </citation>
    <scope>NUCLEOTIDE SEQUENCE</scope>
    <source>
        <strain evidence="2">FN9</strain>
    </source>
</reference>
<accession>A0A4E9DCR4</accession>
<dbReference type="EMBL" id="CAJPIJ010000119">
    <property type="protein sequence ID" value="CAG1980715.1"/>
    <property type="molecule type" value="Genomic_DNA"/>
</dbReference>
<dbReference type="Proteomes" id="UP000746612">
    <property type="component" value="Unassembled WGS sequence"/>
</dbReference>
<reference evidence="1" key="2">
    <citation type="submission" date="2021-03" db="EMBL/GenBank/DDBJ databases">
        <authorList>
            <person name="Alouane T."/>
            <person name="Langin T."/>
            <person name="Bonhomme L."/>
        </authorList>
    </citation>
    <scope>NUCLEOTIDE SEQUENCE</scope>
    <source>
        <strain evidence="1">MDC_Fg202</strain>
    </source>
</reference>
<protein>
    <submittedName>
        <fullName evidence="2">Uncharacterized protein</fullName>
    </submittedName>
</protein>